<dbReference type="SUPFAM" id="SSF52129">
    <property type="entry name" value="Caspase-like"/>
    <property type="match status" value="1"/>
</dbReference>
<dbReference type="AlphaFoldDB" id="A0A7J5TZA0"/>
<comment type="caution">
    <text evidence="3">The sequence shown here is derived from an EMBL/GenBank/DDBJ whole genome shotgun (WGS) entry which is preliminary data.</text>
</comment>
<keyword evidence="1" id="KW-0732">Signal</keyword>
<dbReference type="GO" id="GO:0006508">
    <property type="term" value="P:proteolysis"/>
    <property type="evidence" value="ECO:0007669"/>
    <property type="project" value="InterPro"/>
</dbReference>
<protein>
    <recommendedName>
        <fullName evidence="2">Gingipain domain-containing protein</fullName>
    </recommendedName>
</protein>
<feature type="chain" id="PRO_5029826647" description="Gingipain domain-containing protein" evidence="1">
    <location>
        <begin position="19"/>
        <end position="1037"/>
    </location>
</feature>
<dbReference type="Pfam" id="PF01364">
    <property type="entry name" value="Peptidase_C25"/>
    <property type="match status" value="1"/>
</dbReference>
<evidence type="ECO:0000259" key="2">
    <source>
        <dbReference type="Pfam" id="PF01364"/>
    </source>
</evidence>
<gene>
    <name evidence="3" type="ORF">F5984_14065</name>
</gene>
<evidence type="ECO:0000313" key="4">
    <source>
        <dbReference type="Proteomes" id="UP000488299"/>
    </source>
</evidence>
<dbReference type="EMBL" id="WELI01000005">
    <property type="protein sequence ID" value="KAB7730287.1"/>
    <property type="molecule type" value="Genomic_DNA"/>
</dbReference>
<dbReference type="Gene3D" id="2.60.40.4070">
    <property type="match status" value="1"/>
</dbReference>
<reference evidence="3 4" key="1">
    <citation type="submission" date="2019-10" db="EMBL/GenBank/DDBJ databases">
        <title>Rudanella paleaurantiibacter sp. nov., isolated from sludge.</title>
        <authorList>
            <person name="Xu S.Q."/>
        </authorList>
    </citation>
    <scope>NUCLEOTIDE SEQUENCE [LARGE SCALE GENOMIC DNA]</scope>
    <source>
        <strain evidence="3 4">HX-22-17</strain>
    </source>
</reference>
<dbReference type="CDD" id="cd02258">
    <property type="entry name" value="Peptidase_C25_N"/>
    <property type="match status" value="1"/>
</dbReference>
<keyword evidence="4" id="KW-1185">Reference proteome</keyword>
<evidence type="ECO:0000256" key="1">
    <source>
        <dbReference type="SAM" id="SignalP"/>
    </source>
</evidence>
<name>A0A7J5TZA0_9BACT</name>
<dbReference type="RefSeq" id="WP_152124883.1">
    <property type="nucleotide sequence ID" value="NZ_WELI01000005.1"/>
</dbReference>
<dbReference type="Gene3D" id="3.40.50.1460">
    <property type="match status" value="1"/>
</dbReference>
<dbReference type="Proteomes" id="UP000488299">
    <property type="component" value="Unassembled WGS sequence"/>
</dbReference>
<dbReference type="GO" id="GO:0008234">
    <property type="term" value="F:cysteine-type peptidase activity"/>
    <property type="evidence" value="ECO:0007669"/>
    <property type="project" value="InterPro"/>
</dbReference>
<sequence length="1037" mass="114118">MRWLLHIVLAVLTHSVLAQPTGDEWVRADQIYLKIPIARSATYQLTASHLRRAGIDPAAIDPRTVQLLHRGREVPVWLTGESDGRFDAGDTLSFEGHANDGALDSALYRPAGGQPHSLYSLFSDTTFYFLTWRMGTQGLRQPIADPLRPYRWTESRTVLTTDYAAGTIYPLGASLATGSVLSGYDEGEGWTGPVISTGQSYSVVVPLPGVVWADSLPLRLQAWVVGRKSGAHRVVWRVNGRQVAEREFLNYQTSNVALQLKPADWAPAESLTLTVEPQLLGEQVSLSAVRIAYAQRQTAVHAPVLAPELKPVRFRSFGNSSPNYLIVTHPQLRQPVGPVSDPVRAYAAYRASRAGGGYDTLTVDVHELFDRFTYGERSPLAIRRFVQAILKTRKPTDPVPMLFLVGASRDPQGVRPRPGSPTRDPARLDLVPNGGWPGSDVVLVEGLNNEAPDVPGLPVGRLNTDNPATVLDYLAKVRAHESGPGDLWTKRVLHLSGGQSVAELNRFRQYVDGLAAQIQQPPFGAMVQTVYKQTTHPVEVVPVAPAINAGVGLITLFGHAGLDVSDIDIGFVSDDRRGYRNEGRYPFLLVNGCAAGNVFFGRPTFGTDWVTAPGRGAIGFLAHTHNGFELEMKAFAETFYAVLNDPNWLGEPVGRVQQETIRRYLRANQTVVDRANAQQFLLQADPAIRLFRAEKPDYAFALPNLLLQVPRSDSLLIRTGLTNAGRAVGGRLPVRVRQYTPEGQLLHEQMVWVVAPTASDTVSIRVPRVTALSVVIELRLNPTGQLEELDTENNTLVLGGNNPNALPFPPDVVAPLLEVTFDGRHLQNDDLVSPQPLIQLRVFDDNARLLRRDTTGLLLYLQRPDQVQTGEFERLWWRNTTLTSEADGRAVRVHFKPAQPWPDGRYSLEAYASDLSGNRAMPYQISFRVESEPRLLAAGVGPNPFDRVTRFFCQLSGSVPPHHIQLSLTDLSGRSVRVVSLPGRIGASEWLWDGTDTQGHLLPAGLYLYRFELLGAGADPFLTTGNRSLTGRVVLAR</sequence>
<accession>A0A7J5TZA0</accession>
<dbReference type="InterPro" id="IPR029030">
    <property type="entry name" value="Caspase-like_dom_sf"/>
</dbReference>
<feature type="domain" description="Gingipain" evidence="2">
    <location>
        <begin position="324"/>
        <end position="690"/>
    </location>
</feature>
<evidence type="ECO:0000313" key="3">
    <source>
        <dbReference type="EMBL" id="KAB7730287.1"/>
    </source>
</evidence>
<organism evidence="3 4">
    <name type="scientific">Rudanella paleaurantiibacter</name>
    <dbReference type="NCBI Taxonomy" id="2614655"/>
    <lineage>
        <taxon>Bacteria</taxon>
        <taxon>Pseudomonadati</taxon>
        <taxon>Bacteroidota</taxon>
        <taxon>Cytophagia</taxon>
        <taxon>Cytophagales</taxon>
        <taxon>Cytophagaceae</taxon>
        <taxon>Rudanella</taxon>
    </lineage>
</organism>
<dbReference type="InterPro" id="IPR001769">
    <property type="entry name" value="Gingipain"/>
</dbReference>
<feature type="signal peptide" evidence="1">
    <location>
        <begin position="1"/>
        <end position="18"/>
    </location>
</feature>
<proteinExistence type="predicted"/>